<gene>
    <name evidence="3" type="ORF">K489DRAFT_429210</name>
</gene>
<dbReference type="GeneID" id="54366165"/>
<proteinExistence type="predicted"/>
<feature type="compositionally biased region" description="Low complexity" evidence="1">
    <location>
        <begin position="166"/>
        <end position="176"/>
    </location>
</feature>
<organism evidence="3">
    <name type="scientific">Dissoconium aciculare CBS 342.82</name>
    <dbReference type="NCBI Taxonomy" id="1314786"/>
    <lineage>
        <taxon>Eukaryota</taxon>
        <taxon>Fungi</taxon>
        <taxon>Dikarya</taxon>
        <taxon>Ascomycota</taxon>
        <taxon>Pezizomycotina</taxon>
        <taxon>Dothideomycetes</taxon>
        <taxon>Dothideomycetidae</taxon>
        <taxon>Mycosphaerellales</taxon>
        <taxon>Dissoconiaceae</taxon>
        <taxon>Dissoconium</taxon>
    </lineage>
</organism>
<evidence type="ECO:0000313" key="3">
    <source>
        <dbReference type="RefSeq" id="XP_033461891.1"/>
    </source>
</evidence>
<feature type="region of interest" description="Disordered" evidence="1">
    <location>
        <begin position="163"/>
        <end position="193"/>
    </location>
</feature>
<reference evidence="3" key="3">
    <citation type="submission" date="2025-08" db="UniProtKB">
        <authorList>
            <consortium name="RefSeq"/>
        </authorList>
    </citation>
    <scope>IDENTIFICATION</scope>
    <source>
        <strain evidence="3">CBS 342.82</strain>
    </source>
</reference>
<accession>A0A6J3M9Z2</accession>
<evidence type="ECO:0000256" key="1">
    <source>
        <dbReference type="SAM" id="MobiDB-lite"/>
    </source>
</evidence>
<feature type="region of interest" description="Disordered" evidence="1">
    <location>
        <begin position="109"/>
        <end position="132"/>
    </location>
</feature>
<dbReference type="Proteomes" id="UP000504637">
    <property type="component" value="Unplaced"/>
</dbReference>
<reference evidence="3" key="2">
    <citation type="submission" date="2020-04" db="EMBL/GenBank/DDBJ databases">
        <authorList>
            <consortium name="NCBI Genome Project"/>
        </authorList>
    </citation>
    <scope>NUCLEOTIDE SEQUENCE</scope>
    <source>
        <strain evidence="3">CBS 342.82</strain>
    </source>
</reference>
<name>A0A6J3M9Z2_9PEZI</name>
<reference evidence="3" key="1">
    <citation type="submission" date="2020-01" db="EMBL/GenBank/DDBJ databases">
        <authorList>
            <consortium name="DOE Joint Genome Institute"/>
            <person name="Haridas S."/>
            <person name="Albert R."/>
            <person name="Binder M."/>
            <person name="Bloem J."/>
            <person name="Labutti K."/>
            <person name="Salamov A."/>
            <person name="Andreopoulos B."/>
            <person name="Baker S.E."/>
            <person name="Barry K."/>
            <person name="Bills G."/>
            <person name="Bluhm B.H."/>
            <person name="Cannon C."/>
            <person name="Castanera R."/>
            <person name="Culley D.E."/>
            <person name="Daum C."/>
            <person name="Ezra D."/>
            <person name="Gonzalez J.B."/>
            <person name="Henrissat B."/>
            <person name="Kuo A."/>
            <person name="Liang C."/>
            <person name="Lipzen A."/>
            <person name="Lutzoni F."/>
            <person name="Magnuson J."/>
            <person name="Mondo S."/>
            <person name="Nolan M."/>
            <person name="Ohm R."/>
            <person name="Pangilinan J."/>
            <person name="Park H.-J."/>
            <person name="Ramirez L."/>
            <person name="Alfaro M."/>
            <person name="Sun H."/>
            <person name="Tritt A."/>
            <person name="Yoshinaga Y."/>
            <person name="Zwiers L.-H."/>
            <person name="Turgeon B.G."/>
            <person name="Goodwin S.B."/>
            <person name="Spatafora J.W."/>
            <person name="Crous P.W."/>
            <person name="Grigoriev I.V."/>
        </authorList>
    </citation>
    <scope>NUCLEOTIDE SEQUENCE</scope>
    <source>
        <strain evidence="3">CBS 342.82</strain>
    </source>
</reference>
<protein>
    <submittedName>
        <fullName evidence="3">Uncharacterized protein</fullName>
    </submittedName>
</protein>
<keyword evidence="2" id="KW-1185">Reference proteome</keyword>
<feature type="compositionally biased region" description="Polar residues" evidence="1">
    <location>
        <begin position="114"/>
        <end position="124"/>
    </location>
</feature>
<feature type="compositionally biased region" description="Polar residues" evidence="1">
    <location>
        <begin position="184"/>
        <end position="193"/>
    </location>
</feature>
<sequence>MFLAEVERKRETVLRDQELCRRRHGLELDESELNPEEIVQESWREDKLWSPAWIDLPGGIWPHEKPDKSWERLRNGAGWKEITVIMPDGSQHIAETIFGGDIDLSGKLPHDFTRSSNESGSSNTEADRTTIVPDAETYQKAKWAGGETGRLLGDARSIHQYPWVLQQQQQAQQASESQKEKGPTTGNLSDYDT</sequence>
<dbReference type="AlphaFoldDB" id="A0A6J3M9Z2"/>
<dbReference type="RefSeq" id="XP_033461891.1">
    <property type="nucleotide sequence ID" value="XM_033608365.1"/>
</dbReference>
<evidence type="ECO:0000313" key="2">
    <source>
        <dbReference type="Proteomes" id="UP000504637"/>
    </source>
</evidence>